<accession>A0A2T9XZE6</accession>
<dbReference type="Proteomes" id="UP000245609">
    <property type="component" value="Unassembled WGS sequence"/>
</dbReference>
<comment type="caution">
    <text evidence="2">The sequence shown here is derived from an EMBL/GenBank/DDBJ whole genome shotgun (WGS) entry which is preliminary data.</text>
</comment>
<sequence>MSSRVTPEISECQELQQTKSVAARNRTSDLPDSGRPYEPKGYNVNQLQVIPKLSYKPLQTSGICPSLYLEASQPL</sequence>
<evidence type="ECO:0000313" key="3">
    <source>
        <dbReference type="Proteomes" id="UP000245609"/>
    </source>
</evidence>
<proteinExistence type="predicted"/>
<gene>
    <name evidence="2" type="ORF">BB560_007016</name>
</gene>
<protein>
    <submittedName>
        <fullName evidence="2">Uncharacterized protein</fullName>
    </submittedName>
</protein>
<evidence type="ECO:0000256" key="1">
    <source>
        <dbReference type="SAM" id="MobiDB-lite"/>
    </source>
</evidence>
<feature type="region of interest" description="Disordered" evidence="1">
    <location>
        <begin position="1"/>
        <end position="41"/>
    </location>
</feature>
<reference evidence="2 3" key="1">
    <citation type="journal article" date="2018" name="MBio">
        <title>Comparative Genomics Reveals the Core Gene Toolbox for the Fungus-Insect Symbiosis.</title>
        <authorList>
            <person name="Wang Y."/>
            <person name="Stata M."/>
            <person name="Wang W."/>
            <person name="Stajich J.E."/>
            <person name="White M.M."/>
            <person name="Moncalvo J.M."/>
        </authorList>
    </citation>
    <scope>NUCLEOTIDE SEQUENCE [LARGE SCALE GENOMIC DNA]</scope>
    <source>
        <strain evidence="2 3">SC-DP-2</strain>
    </source>
</reference>
<organism evidence="2 3">
    <name type="scientific">Smittium megazygosporum</name>
    <dbReference type="NCBI Taxonomy" id="133381"/>
    <lineage>
        <taxon>Eukaryota</taxon>
        <taxon>Fungi</taxon>
        <taxon>Fungi incertae sedis</taxon>
        <taxon>Zoopagomycota</taxon>
        <taxon>Kickxellomycotina</taxon>
        <taxon>Harpellomycetes</taxon>
        <taxon>Harpellales</taxon>
        <taxon>Legeriomycetaceae</taxon>
        <taxon>Smittium</taxon>
    </lineage>
</organism>
<name>A0A2T9XZE6_9FUNG</name>
<keyword evidence="3" id="KW-1185">Reference proteome</keyword>
<dbReference type="AlphaFoldDB" id="A0A2T9XZE6"/>
<dbReference type="EMBL" id="MBFS01003659">
    <property type="protein sequence ID" value="PVU85447.1"/>
    <property type="molecule type" value="Genomic_DNA"/>
</dbReference>
<evidence type="ECO:0000313" key="2">
    <source>
        <dbReference type="EMBL" id="PVU85447.1"/>
    </source>
</evidence>